<dbReference type="SUPFAM" id="SSF56563">
    <property type="entry name" value="Major capsid protein gp5"/>
    <property type="match status" value="1"/>
</dbReference>
<keyword evidence="5" id="KW-1185">Reference proteome</keyword>
<name>A0ABW0UJI8_9ACTN</name>
<dbReference type="EMBL" id="JBHSNY010000003">
    <property type="protein sequence ID" value="MFC5633756.1"/>
    <property type="molecule type" value="Genomic_DNA"/>
</dbReference>
<reference evidence="5" key="1">
    <citation type="journal article" date="2019" name="Int. J. Syst. Evol. Microbiol.">
        <title>The Global Catalogue of Microorganisms (GCM) 10K type strain sequencing project: providing services to taxonomists for standard genome sequencing and annotation.</title>
        <authorList>
            <consortium name="The Broad Institute Genomics Platform"/>
            <consortium name="The Broad Institute Genome Sequencing Center for Infectious Disease"/>
            <person name="Wu L."/>
            <person name="Ma J."/>
        </authorList>
    </citation>
    <scope>NUCLEOTIDE SEQUENCE [LARGE SCALE GENOMIC DNA]</scope>
    <source>
        <strain evidence="5">CGMCC 4.7248</strain>
    </source>
</reference>
<evidence type="ECO:0000259" key="3">
    <source>
        <dbReference type="Pfam" id="PF05065"/>
    </source>
</evidence>
<keyword evidence="2" id="KW-0175">Coiled coil</keyword>
<dbReference type="Gene3D" id="3.30.2320.10">
    <property type="entry name" value="hypothetical protein PF0899 domain"/>
    <property type="match status" value="1"/>
</dbReference>
<accession>A0ABW0UJI8</accession>
<evidence type="ECO:0000313" key="5">
    <source>
        <dbReference type="Proteomes" id="UP001596154"/>
    </source>
</evidence>
<evidence type="ECO:0000313" key="4">
    <source>
        <dbReference type="EMBL" id="MFC5633756.1"/>
    </source>
</evidence>
<organism evidence="4 5">
    <name type="scientific">Streptomyces bullii</name>
    <dbReference type="NCBI Taxonomy" id="349910"/>
    <lineage>
        <taxon>Bacteria</taxon>
        <taxon>Bacillati</taxon>
        <taxon>Actinomycetota</taxon>
        <taxon>Actinomycetes</taxon>
        <taxon>Kitasatosporales</taxon>
        <taxon>Streptomycetaceae</taxon>
        <taxon>Streptomyces</taxon>
    </lineage>
</organism>
<evidence type="ECO:0000256" key="1">
    <source>
        <dbReference type="ARBA" id="ARBA00004328"/>
    </source>
</evidence>
<dbReference type="Proteomes" id="UP001596154">
    <property type="component" value="Unassembled WGS sequence"/>
</dbReference>
<dbReference type="NCBIfam" id="TIGR01554">
    <property type="entry name" value="major_cap_HK97"/>
    <property type="match status" value="1"/>
</dbReference>
<comment type="caution">
    <text evidence="4">The sequence shown here is derived from an EMBL/GenBank/DDBJ whole genome shotgun (WGS) entry which is preliminary data.</text>
</comment>
<gene>
    <name evidence="4" type="ORF">ACFPZJ_08110</name>
</gene>
<proteinExistence type="predicted"/>
<protein>
    <submittedName>
        <fullName evidence="4">Phage major capsid protein</fullName>
    </submittedName>
</protein>
<dbReference type="Pfam" id="PF05065">
    <property type="entry name" value="Phage_capsid"/>
    <property type="match status" value="1"/>
</dbReference>
<dbReference type="Gene3D" id="3.30.2400.10">
    <property type="entry name" value="Major capsid protein gp5"/>
    <property type="match status" value="1"/>
</dbReference>
<feature type="domain" description="Phage capsid-like C-terminal" evidence="3">
    <location>
        <begin position="151"/>
        <end position="423"/>
    </location>
</feature>
<feature type="coiled-coil region" evidence="2">
    <location>
        <begin position="4"/>
        <end position="56"/>
    </location>
</feature>
<dbReference type="InterPro" id="IPR054612">
    <property type="entry name" value="Phage_capsid-like_C"/>
</dbReference>
<sequence length="429" mass="46670">MTLRERLKALLDEAAAIAAKAQEENRDFTEDEVTRINDLKKEADEVEAKVKAADEAQAAAAAMAGKAAANTPKSPAGQVQVKDRQEDADAHTFGDRFVKSGLYGEFRKQHPSGLGEGSAVDIGRVRVGSLKEWMAQRKATAAPLQVALGHVQPVRMPMVDQVDRDNLTILDLISRGESDGPFEYLQVTGVTRNAAVVQDEILPTDPDTALKPTSTIQTELADAKPYTYADGYDVTNALLSNAPALATYMNNELEYSLDWVIEDKLLNGTGTSGQPKGILNTTGVQELTYTPGTDAMAQVKAIRQAITRITTLPGGNVTACLMSPEDDEAWDLLQDANDRFFGQGPFGQGPNTSWGRARALSQRLSPGTVILGDWRQVALLDVEGLSILAFNQHKDYAQRNLVYVRAELRAMQVIWKPNRLIVVKPAVTP</sequence>
<comment type="subcellular location">
    <subcellularLocation>
        <location evidence="1">Virion</location>
    </subcellularLocation>
</comment>
<dbReference type="RefSeq" id="WP_381019106.1">
    <property type="nucleotide sequence ID" value="NZ_JBHSNY010000003.1"/>
</dbReference>
<dbReference type="InterPro" id="IPR024455">
    <property type="entry name" value="Phage_capsid"/>
</dbReference>
<evidence type="ECO:0000256" key="2">
    <source>
        <dbReference type="SAM" id="Coils"/>
    </source>
</evidence>